<comment type="caution">
    <text evidence="1">The sequence shown here is derived from an EMBL/GenBank/DDBJ whole genome shotgun (WGS) entry which is preliminary data.</text>
</comment>
<name>A0ABV0RD68_9TELE</name>
<organism evidence="1 2">
    <name type="scientific">Xenoophorus captivus</name>
    <dbReference type="NCBI Taxonomy" id="1517983"/>
    <lineage>
        <taxon>Eukaryota</taxon>
        <taxon>Metazoa</taxon>
        <taxon>Chordata</taxon>
        <taxon>Craniata</taxon>
        <taxon>Vertebrata</taxon>
        <taxon>Euteleostomi</taxon>
        <taxon>Actinopterygii</taxon>
        <taxon>Neopterygii</taxon>
        <taxon>Teleostei</taxon>
        <taxon>Neoteleostei</taxon>
        <taxon>Acanthomorphata</taxon>
        <taxon>Ovalentaria</taxon>
        <taxon>Atherinomorphae</taxon>
        <taxon>Cyprinodontiformes</taxon>
        <taxon>Goodeidae</taxon>
        <taxon>Xenoophorus</taxon>
    </lineage>
</organism>
<reference evidence="1 2" key="1">
    <citation type="submission" date="2021-06" db="EMBL/GenBank/DDBJ databases">
        <authorList>
            <person name="Palmer J.M."/>
        </authorList>
    </citation>
    <scope>NUCLEOTIDE SEQUENCE [LARGE SCALE GENOMIC DNA]</scope>
    <source>
        <strain evidence="1 2">XC_2019</strain>
        <tissue evidence="1">Muscle</tissue>
    </source>
</reference>
<proteinExistence type="predicted"/>
<sequence>MPVTFSLGHFLAAPSIELINSCRKCELLQIVDHFKLQVPKQILKCELKALLVGKLMEAGVIRAPDLPEAAVVVPIQSALPEEEHKHGSGVDSEVGAQGKMPHLLPCYDPLFSVSSES</sequence>
<dbReference type="Proteomes" id="UP001434883">
    <property type="component" value="Unassembled WGS sequence"/>
</dbReference>
<keyword evidence="2" id="KW-1185">Reference proteome</keyword>
<evidence type="ECO:0000313" key="2">
    <source>
        <dbReference type="Proteomes" id="UP001434883"/>
    </source>
</evidence>
<accession>A0ABV0RD68</accession>
<evidence type="ECO:0000313" key="1">
    <source>
        <dbReference type="EMBL" id="MEQ2205538.1"/>
    </source>
</evidence>
<protein>
    <submittedName>
        <fullName evidence="1">Uncharacterized protein</fullName>
    </submittedName>
</protein>
<dbReference type="EMBL" id="JAHRIN010042134">
    <property type="protein sequence ID" value="MEQ2205538.1"/>
    <property type="molecule type" value="Genomic_DNA"/>
</dbReference>
<gene>
    <name evidence="1" type="ORF">XENOCAPTIV_002442</name>
</gene>